<comment type="caution">
    <text evidence="12">The sequence shown here is derived from an EMBL/GenBank/DDBJ whole genome shotgun (WGS) entry which is preliminary data.</text>
</comment>
<dbReference type="EC" id="2.4.1.-" evidence="11"/>
<dbReference type="OrthoDB" id="115198at2759"/>
<evidence type="ECO:0000256" key="8">
    <source>
        <dbReference type="ARBA" id="ARBA00023034"/>
    </source>
</evidence>
<evidence type="ECO:0000313" key="12">
    <source>
        <dbReference type="EMBL" id="PIK56472.1"/>
    </source>
</evidence>
<dbReference type="Proteomes" id="UP000230750">
    <property type="component" value="Unassembled WGS sequence"/>
</dbReference>
<evidence type="ECO:0000256" key="11">
    <source>
        <dbReference type="RuleBase" id="RU363063"/>
    </source>
</evidence>
<keyword evidence="6 11" id="KW-0735">Signal-anchor</keyword>
<sequence>MTTKIRRSLVCLRHCSPSAKRLILISLAGVVILYLLANDQASKTVHTVASYSDYLRLHSHNRYTEEISDGIINPHNYSFVIPEANICKNEDVFLIVLIHSSPSHSSLRNIQRETSLSDANILGKRIIVVYLIGNATKMYLNNHILAESQKHRDIIVEDFKDSYYNLTQKFMMGMRWVSEFCPNARFVLKGDDDVYFNLHNIVKMLISAPSENFMSGYVYKYSRPYRDRHSKWFISEKIYPYKYYPPFCRGYAYVMSGDLPPRLFQVAQHIPDFPLDDVFTGFCARKLNISPVSKVGFRGPGSDILSFCSMNLSHAVHVGDGQMISKLWQEQQENPHQISCSSIAYYIGSLF</sequence>
<keyword evidence="7 11" id="KW-1133">Transmembrane helix</keyword>
<dbReference type="InterPro" id="IPR002659">
    <property type="entry name" value="Glyco_trans_31"/>
</dbReference>
<gene>
    <name evidence="12" type="ORF">BSL78_06635</name>
</gene>
<keyword evidence="4 12" id="KW-0808">Transferase</keyword>
<dbReference type="PANTHER" id="PTHR11214">
    <property type="entry name" value="BETA-1,3-N-ACETYLGLUCOSAMINYLTRANSFERASE"/>
    <property type="match status" value="1"/>
</dbReference>
<evidence type="ECO:0000256" key="3">
    <source>
        <dbReference type="ARBA" id="ARBA00022676"/>
    </source>
</evidence>
<keyword evidence="8 11" id="KW-0333">Golgi apparatus</keyword>
<dbReference type="STRING" id="307972.A0A2G8L886"/>
<dbReference type="GO" id="GO:0000139">
    <property type="term" value="C:Golgi membrane"/>
    <property type="evidence" value="ECO:0007669"/>
    <property type="project" value="UniProtKB-SubCell"/>
</dbReference>
<keyword evidence="13" id="KW-1185">Reference proteome</keyword>
<evidence type="ECO:0000256" key="2">
    <source>
        <dbReference type="ARBA" id="ARBA00008661"/>
    </source>
</evidence>
<evidence type="ECO:0000256" key="9">
    <source>
        <dbReference type="ARBA" id="ARBA00023136"/>
    </source>
</evidence>
<keyword evidence="10" id="KW-0325">Glycoprotein</keyword>
<proteinExistence type="inferred from homology"/>
<dbReference type="GO" id="GO:0006493">
    <property type="term" value="P:protein O-linked glycosylation"/>
    <property type="evidence" value="ECO:0007669"/>
    <property type="project" value="TreeGrafter"/>
</dbReference>
<evidence type="ECO:0000256" key="6">
    <source>
        <dbReference type="ARBA" id="ARBA00022968"/>
    </source>
</evidence>
<evidence type="ECO:0000313" key="13">
    <source>
        <dbReference type="Proteomes" id="UP000230750"/>
    </source>
</evidence>
<dbReference type="PANTHER" id="PTHR11214:SF314">
    <property type="entry name" value="HEXOSYLTRANSFERASE"/>
    <property type="match status" value="1"/>
</dbReference>
<evidence type="ECO:0000256" key="10">
    <source>
        <dbReference type="ARBA" id="ARBA00023180"/>
    </source>
</evidence>
<dbReference type="GO" id="GO:0016758">
    <property type="term" value="F:hexosyltransferase activity"/>
    <property type="evidence" value="ECO:0007669"/>
    <property type="project" value="InterPro"/>
</dbReference>
<dbReference type="Gene3D" id="3.90.550.50">
    <property type="match status" value="1"/>
</dbReference>
<evidence type="ECO:0000256" key="5">
    <source>
        <dbReference type="ARBA" id="ARBA00022692"/>
    </source>
</evidence>
<organism evidence="12 13">
    <name type="scientific">Stichopus japonicus</name>
    <name type="common">Sea cucumber</name>
    <dbReference type="NCBI Taxonomy" id="307972"/>
    <lineage>
        <taxon>Eukaryota</taxon>
        <taxon>Metazoa</taxon>
        <taxon>Echinodermata</taxon>
        <taxon>Eleutherozoa</taxon>
        <taxon>Echinozoa</taxon>
        <taxon>Holothuroidea</taxon>
        <taxon>Aspidochirotacea</taxon>
        <taxon>Aspidochirotida</taxon>
        <taxon>Stichopodidae</taxon>
        <taxon>Apostichopus</taxon>
    </lineage>
</organism>
<keyword evidence="3 11" id="KW-0328">Glycosyltransferase</keyword>
<keyword evidence="9 11" id="KW-0472">Membrane</keyword>
<dbReference type="AlphaFoldDB" id="A0A2G8L886"/>
<dbReference type="EMBL" id="MRZV01000175">
    <property type="protein sequence ID" value="PIK56472.1"/>
    <property type="molecule type" value="Genomic_DNA"/>
</dbReference>
<reference evidence="12 13" key="1">
    <citation type="journal article" date="2017" name="PLoS Biol.">
        <title>The sea cucumber genome provides insights into morphological evolution and visceral regeneration.</title>
        <authorList>
            <person name="Zhang X."/>
            <person name="Sun L."/>
            <person name="Yuan J."/>
            <person name="Sun Y."/>
            <person name="Gao Y."/>
            <person name="Zhang L."/>
            <person name="Li S."/>
            <person name="Dai H."/>
            <person name="Hamel J.F."/>
            <person name="Liu C."/>
            <person name="Yu Y."/>
            <person name="Liu S."/>
            <person name="Lin W."/>
            <person name="Guo K."/>
            <person name="Jin S."/>
            <person name="Xu P."/>
            <person name="Storey K.B."/>
            <person name="Huan P."/>
            <person name="Zhang T."/>
            <person name="Zhou Y."/>
            <person name="Zhang J."/>
            <person name="Lin C."/>
            <person name="Li X."/>
            <person name="Xing L."/>
            <person name="Huo D."/>
            <person name="Sun M."/>
            <person name="Wang L."/>
            <person name="Mercier A."/>
            <person name="Li F."/>
            <person name="Yang H."/>
            <person name="Xiang J."/>
        </authorList>
    </citation>
    <scope>NUCLEOTIDE SEQUENCE [LARGE SCALE GENOMIC DNA]</scope>
    <source>
        <strain evidence="12">Shaxun</strain>
        <tissue evidence="12">Muscle</tissue>
    </source>
</reference>
<comment type="subcellular location">
    <subcellularLocation>
        <location evidence="1 11">Golgi apparatus membrane</location>
        <topology evidence="1 11">Single-pass type II membrane protein</topology>
    </subcellularLocation>
</comment>
<protein>
    <recommendedName>
        <fullName evidence="11">Hexosyltransferase</fullName>
        <ecNumber evidence="11">2.4.1.-</ecNumber>
    </recommendedName>
</protein>
<dbReference type="Pfam" id="PF01762">
    <property type="entry name" value="Galactosyl_T"/>
    <property type="match status" value="1"/>
</dbReference>
<comment type="similarity">
    <text evidence="2 11">Belongs to the glycosyltransferase 31 family.</text>
</comment>
<evidence type="ECO:0000256" key="4">
    <source>
        <dbReference type="ARBA" id="ARBA00022679"/>
    </source>
</evidence>
<dbReference type="FunFam" id="3.90.550.50:FF:000001">
    <property type="entry name" value="Hexosyltransferase"/>
    <property type="match status" value="1"/>
</dbReference>
<name>A0A2G8L886_STIJA</name>
<accession>A0A2G8L886</accession>
<evidence type="ECO:0000256" key="1">
    <source>
        <dbReference type="ARBA" id="ARBA00004323"/>
    </source>
</evidence>
<keyword evidence="5 11" id="KW-0812">Transmembrane</keyword>
<feature type="transmembrane region" description="Helical" evidence="11">
    <location>
        <begin position="21"/>
        <end position="37"/>
    </location>
</feature>
<evidence type="ECO:0000256" key="7">
    <source>
        <dbReference type="ARBA" id="ARBA00022989"/>
    </source>
</evidence>